<protein>
    <submittedName>
        <fullName evidence="1 2">Uncharacterized protein</fullName>
    </submittedName>
</protein>
<dbReference type="EMBL" id="ABJB010315595">
    <property type="status" value="NOT_ANNOTATED_CDS"/>
    <property type="molecule type" value="Genomic_DNA"/>
</dbReference>
<reference evidence="1 3" key="1">
    <citation type="submission" date="2008-03" db="EMBL/GenBank/DDBJ databases">
        <title>Annotation of Ixodes scapularis.</title>
        <authorList>
            <consortium name="Ixodes scapularis Genome Project Consortium"/>
            <person name="Caler E."/>
            <person name="Hannick L.I."/>
            <person name="Bidwell S."/>
            <person name="Joardar V."/>
            <person name="Thiagarajan M."/>
            <person name="Amedeo P."/>
            <person name="Galinsky K.J."/>
            <person name="Schobel S."/>
            <person name="Inman J."/>
            <person name="Hostetler J."/>
            <person name="Miller J."/>
            <person name="Hammond M."/>
            <person name="Megy K."/>
            <person name="Lawson D."/>
            <person name="Kodira C."/>
            <person name="Sutton G."/>
            <person name="Meyer J."/>
            <person name="Hill C.A."/>
            <person name="Birren B."/>
            <person name="Nene V."/>
            <person name="Collins F."/>
            <person name="Alarcon-Chaidez F."/>
            <person name="Wikel S."/>
            <person name="Strausberg R."/>
        </authorList>
    </citation>
    <scope>NUCLEOTIDE SEQUENCE [LARGE SCALE GENOMIC DNA]</scope>
    <source>
        <strain evidence="3">Wikel</strain>
        <strain evidence="1">Wikel colony</strain>
    </source>
</reference>
<dbReference type="VEuPathDB" id="VectorBase:ISCI015242"/>
<dbReference type="InParanoid" id="B7QMT8"/>
<accession>B7QMT8</accession>
<dbReference type="Proteomes" id="UP000001555">
    <property type="component" value="Unassembled WGS sequence"/>
</dbReference>
<dbReference type="HOGENOM" id="CLU_2852203_0_0_1"/>
<evidence type="ECO:0000313" key="3">
    <source>
        <dbReference type="Proteomes" id="UP000001555"/>
    </source>
</evidence>
<proteinExistence type="predicted"/>
<dbReference type="AlphaFoldDB" id="B7QMT8"/>
<dbReference type="VEuPathDB" id="VectorBase:ISCW015242"/>
<sequence length="65" mass="6784">MPVAGGRGGTPRTVPDNAILLDSAVCSLSRGLLAGPDIRGRLTVSSRRSERLLGHIEQPRCTACA</sequence>
<organism>
    <name type="scientific">Ixodes scapularis</name>
    <name type="common">Black-legged tick</name>
    <name type="synonym">Deer tick</name>
    <dbReference type="NCBI Taxonomy" id="6945"/>
    <lineage>
        <taxon>Eukaryota</taxon>
        <taxon>Metazoa</taxon>
        <taxon>Ecdysozoa</taxon>
        <taxon>Arthropoda</taxon>
        <taxon>Chelicerata</taxon>
        <taxon>Arachnida</taxon>
        <taxon>Acari</taxon>
        <taxon>Parasitiformes</taxon>
        <taxon>Ixodida</taxon>
        <taxon>Ixodoidea</taxon>
        <taxon>Ixodidae</taxon>
        <taxon>Ixodinae</taxon>
        <taxon>Ixodes</taxon>
    </lineage>
</organism>
<gene>
    <name evidence="1" type="ORF">IscW_ISCW015242</name>
</gene>
<evidence type="ECO:0000313" key="1">
    <source>
        <dbReference type="EMBL" id="EEC20160.1"/>
    </source>
</evidence>
<keyword evidence="3" id="KW-1185">Reference proteome</keyword>
<dbReference type="EMBL" id="DS972981">
    <property type="protein sequence ID" value="EEC20160.1"/>
    <property type="molecule type" value="Genomic_DNA"/>
</dbReference>
<reference evidence="2" key="2">
    <citation type="submission" date="2020-05" db="UniProtKB">
        <authorList>
            <consortium name="EnsemblMetazoa"/>
        </authorList>
    </citation>
    <scope>IDENTIFICATION</scope>
    <source>
        <strain evidence="2">wikel</strain>
    </source>
</reference>
<name>B7QMT8_IXOSC</name>
<evidence type="ECO:0000313" key="2">
    <source>
        <dbReference type="EnsemblMetazoa" id="ISCW015242-PA"/>
    </source>
</evidence>
<dbReference type="EnsemblMetazoa" id="ISCW015242-RA">
    <property type="protein sequence ID" value="ISCW015242-PA"/>
    <property type="gene ID" value="ISCW015242"/>
</dbReference>
<dbReference type="PaxDb" id="6945-B7QMT8"/>